<protein>
    <submittedName>
        <fullName evidence="3">Phage-related protein</fullName>
    </submittedName>
</protein>
<proteinExistence type="predicted"/>
<gene>
    <name evidence="3" type="ORF">GL4_1229</name>
</gene>
<dbReference type="Proteomes" id="UP000031643">
    <property type="component" value="Chromosome"/>
</dbReference>
<dbReference type="HOGENOM" id="CLU_028165_1_0_5"/>
<dbReference type="Gene3D" id="3.30.420.240">
    <property type="match status" value="1"/>
</dbReference>
<evidence type="ECO:0000256" key="1">
    <source>
        <dbReference type="ARBA" id="ARBA00022612"/>
    </source>
</evidence>
<dbReference type="InterPro" id="IPR006517">
    <property type="entry name" value="Phage_terminase_lsu-like_C"/>
</dbReference>
<dbReference type="EMBL" id="AP014648">
    <property type="protein sequence ID" value="BAQ16687.1"/>
    <property type="molecule type" value="Genomic_DNA"/>
</dbReference>
<organism evidence="3 4">
    <name type="scientific">Methyloceanibacter caenitepidi</name>
    <dbReference type="NCBI Taxonomy" id="1384459"/>
    <lineage>
        <taxon>Bacteria</taxon>
        <taxon>Pseudomonadati</taxon>
        <taxon>Pseudomonadota</taxon>
        <taxon>Alphaproteobacteria</taxon>
        <taxon>Hyphomicrobiales</taxon>
        <taxon>Hyphomicrobiaceae</taxon>
        <taxon>Methyloceanibacter</taxon>
    </lineage>
</organism>
<dbReference type="Pfam" id="PF17289">
    <property type="entry name" value="Terminase_6C"/>
    <property type="match status" value="1"/>
</dbReference>
<feature type="domain" description="Terminase large subunit gp17-like C-terminal" evidence="2">
    <location>
        <begin position="313"/>
        <end position="453"/>
    </location>
</feature>
<accession>A0A0A8K2D6</accession>
<evidence type="ECO:0000313" key="4">
    <source>
        <dbReference type="Proteomes" id="UP000031643"/>
    </source>
</evidence>
<dbReference type="InterPro" id="IPR035421">
    <property type="entry name" value="Terminase_6C"/>
</dbReference>
<evidence type="ECO:0000259" key="2">
    <source>
        <dbReference type="Pfam" id="PF17289"/>
    </source>
</evidence>
<reference evidence="3 4" key="1">
    <citation type="submission" date="2014-09" db="EMBL/GenBank/DDBJ databases">
        <title>Genome sequencing of Methyloceanibacter caenitepidi Gela4.</title>
        <authorList>
            <person name="Takeuchi M."/>
            <person name="Susumu S."/>
            <person name="Kamagata Y."/>
            <person name="Oshima K."/>
            <person name="Hattori M."/>
            <person name="Iwasaki W."/>
        </authorList>
    </citation>
    <scope>NUCLEOTIDE SEQUENCE [LARGE SCALE GENOMIC DNA]</scope>
    <source>
        <strain evidence="3 4">Gela4</strain>
    </source>
</reference>
<keyword evidence="4" id="KW-1185">Reference proteome</keyword>
<evidence type="ECO:0000313" key="3">
    <source>
        <dbReference type="EMBL" id="BAQ16687.1"/>
    </source>
</evidence>
<keyword evidence="1" id="KW-1188">Viral release from host cell</keyword>
<dbReference type="KEGG" id="mcg:GL4_1229"/>
<dbReference type="AlphaFoldDB" id="A0A0A8K2D6"/>
<dbReference type="STRING" id="1384459.GL4_1229"/>
<dbReference type="RefSeq" id="WP_045365606.1">
    <property type="nucleotide sequence ID" value="NZ_AP014648.1"/>
</dbReference>
<name>A0A0A8K2D6_9HYPH</name>
<sequence>MHGICERDLFDFALRSDFESFLKYSVLTLNPGMPFLPNWHIRAIAYQLERIRRGEINRLIINMPPRHLKSITVSVAFPAFVLGHDPRQRIFSISYGSELSLKHARDFRSIVESSWYARAFPQMRLSRSLDDEAATTLKGFRKATSVGGVLTGLGGNMIILDDPQKPVDALSKTRRDGLNQWFTNTLMSRLDNKETGAIIVVTQRVHMDDLSGHLMGGSGHWEVLSLPAIAEVDEQVPIGDDEFHYRRAGTALHPEHESIQMLRVLQNDLGTYDFGAQYQQAPIPEGGAMLKREWIRHYDVAPARKPRTKVIQSWDTAAKDGEQNDYSVCTTILVDGEDYYLLDVLRGRFDFPRLQQVALAHAERFKPTKVLVEDASVGIALAQVLRSKGRFRIEAVKVEHNKQMRFFIQLAKFEAGHVFFPRNAPFMADLLAELLAFPRGKHDDQVDSLSQALACKVSDYTSALMAAMSD</sequence>
<dbReference type="NCBIfam" id="TIGR01630">
    <property type="entry name" value="psiM2_ORF9"/>
    <property type="match status" value="1"/>
</dbReference>